<keyword evidence="1" id="KW-0812">Transmembrane</keyword>
<proteinExistence type="predicted"/>
<dbReference type="Gene3D" id="3.55.50.30">
    <property type="match status" value="1"/>
</dbReference>
<dbReference type="Pfam" id="PF16344">
    <property type="entry name" value="FecR_C"/>
    <property type="match status" value="1"/>
</dbReference>
<dbReference type="InterPro" id="IPR006860">
    <property type="entry name" value="FecR"/>
</dbReference>
<feature type="domain" description="Protein FecR C-terminal" evidence="3">
    <location>
        <begin position="274"/>
        <end position="336"/>
    </location>
</feature>
<feature type="transmembrane region" description="Helical" evidence="1">
    <location>
        <begin position="100"/>
        <end position="121"/>
    </location>
</feature>
<keyword evidence="5" id="KW-1185">Reference proteome</keyword>
<sequence length="345" mass="38473">MTPKDYSIEEILEHPSFRLWVLEQDEAATSYWEQWMSDHPALRVRVMQAREVLLLIGKQGVQAKTGDASEVWQRISHSIDSGNGHIPAELSVARKGFRRAYAYAAVIAVVIVAAFAAFIFYPAGKSTFSTAMGEMKTVVLPDSSVVRLNVNSSISYGKNWDGQSDREVWINGEAFFTVMHKNNNQHFLVHTNDVDIQVVGTEFNVNTRRVKTQVVLNTGVVKLTLNGDKVPASHQTTPITMKPGDMIVYSAATAELATKRVNPEEYSSWRTNVLNFHDTPIAEVIKTLHDNMGVTINLQDTALNGQTFTGSIPMDNIGVFFKTLARSFEIKISKTGEDTYEISQQ</sequence>
<reference evidence="4" key="1">
    <citation type="submission" date="2022-10" db="EMBL/GenBank/DDBJ databases">
        <title>Chitinophaga sp. nov., isolated from soil.</title>
        <authorList>
            <person name="Jeon C.O."/>
        </authorList>
    </citation>
    <scope>NUCLEOTIDE SEQUENCE</scope>
    <source>
        <strain evidence="4">R8</strain>
    </source>
</reference>
<protein>
    <submittedName>
        <fullName evidence="4">FecR domain-containing protein</fullName>
    </submittedName>
</protein>
<gene>
    <name evidence="4" type="ORF">MKQ68_18675</name>
</gene>
<dbReference type="PANTHER" id="PTHR30273">
    <property type="entry name" value="PERIPLASMIC SIGNAL SENSOR AND SIGMA FACTOR ACTIVATOR FECR-RELATED"/>
    <property type="match status" value="1"/>
</dbReference>
<evidence type="ECO:0000256" key="1">
    <source>
        <dbReference type="SAM" id="Phobius"/>
    </source>
</evidence>
<organism evidence="4 5">
    <name type="scientific">Chitinophaga horti</name>
    <dbReference type="NCBI Taxonomy" id="2920382"/>
    <lineage>
        <taxon>Bacteria</taxon>
        <taxon>Pseudomonadati</taxon>
        <taxon>Bacteroidota</taxon>
        <taxon>Chitinophagia</taxon>
        <taxon>Chitinophagales</taxon>
        <taxon>Chitinophagaceae</taxon>
        <taxon>Chitinophaga</taxon>
    </lineage>
</organism>
<evidence type="ECO:0000259" key="3">
    <source>
        <dbReference type="Pfam" id="PF16344"/>
    </source>
</evidence>
<dbReference type="InterPro" id="IPR032508">
    <property type="entry name" value="FecR_C"/>
</dbReference>
<evidence type="ECO:0000313" key="5">
    <source>
        <dbReference type="Proteomes" id="UP001162741"/>
    </source>
</evidence>
<dbReference type="EMBL" id="CP107006">
    <property type="protein sequence ID" value="UYQ92116.1"/>
    <property type="molecule type" value="Genomic_DNA"/>
</dbReference>
<feature type="domain" description="FecR protein" evidence="2">
    <location>
        <begin position="127"/>
        <end position="222"/>
    </location>
</feature>
<dbReference type="InterPro" id="IPR012373">
    <property type="entry name" value="Ferrdict_sens_TM"/>
</dbReference>
<dbReference type="Proteomes" id="UP001162741">
    <property type="component" value="Chromosome"/>
</dbReference>
<dbReference type="Gene3D" id="2.60.120.1440">
    <property type="match status" value="1"/>
</dbReference>
<name>A0ABY6IY33_9BACT</name>
<accession>A0ABY6IY33</accession>
<dbReference type="PANTHER" id="PTHR30273:SF2">
    <property type="entry name" value="PROTEIN FECR"/>
    <property type="match status" value="1"/>
</dbReference>
<keyword evidence="1" id="KW-0472">Membrane</keyword>
<dbReference type="PIRSF" id="PIRSF018266">
    <property type="entry name" value="FecR"/>
    <property type="match status" value="1"/>
</dbReference>
<keyword evidence="1" id="KW-1133">Transmembrane helix</keyword>
<evidence type="ECO:0000313" key="4">
    <source>
        <dbReference type="EMBL" id="UYQ92116.1"/>
    </source>
</evidence>
<dbReference type="RefSeq" id="WP_264280435.1">
    <property type="nucleotide sequence ID" value="NZ_CP107006.1"/>
</dbReference>
<dbReference type="Pfam" id="PF04773">
    <property type="entry name" value="FecR"/>
    <property type="match status" value="1"/>
</dbReference>
<evidence type="ECO:0000259" key="2">
    <source>
        <dbReference type="Pfam" id="PF04773"/>
    </source>
</evidence>